<gene>
    <name evidence="1" type="ORF">MVEN_01027500</name>
</gene>
<sequence length="503" mass="57400">MHRALQIVEVVEMVCAQVAASDSLTRLARTSTIFMNPALNVLWRHQSTIANILRCMPEDLWDITEFRPFEDNETVDLNITLRRPVDFADWDRFYFYSARVKSFSIDSEWLSLLTAEVYEVFNLCLPQDFVFPNLRKLEWDPYPLTLNSFHHIRLFLAPTITSFSTSLEKPSHISLLSTLAHKCPHLTRVTIGGGGELTIPAMSRLVCRLHHLEALVAPRLGSLSLFPHSWSALSPLFVADVVCATHPPISVFFRIPSFSFLEGLANRDNRGCPCILRNSVSMFFGAAYDPLPEAFRFPTQIRFFNDAELDVQGAIWDSLTINADQLDMYTVGGDTLRPLFPFRSLVMVSLVHPVGFDIDDGVVREMACAWPRIEFLSLSARHFHHIRPRVTLEAFCSFAKYCPRLQVLNLTLDATVIPQTTIDVPLHRLTQINVQYSPIGEPLPVAEFLFAIFPCLWFVQTWREEPRIHPITDPRHIASHEGWQKVEEALRNFQGHLAASNFL</sequence>
<dbReference type="AlphaFoldDB" id="A0A8H6YEM5"/>
<dbReference type="EMBL" id="JACAZI010000007">
    <property type="protein sequence ID" value="KAF7356916.1"/>
    <property type="molecule type" value="Genomic_DNA"/>
</dbReference>
<reference evidence="1" key="1">
    <citation type="submission" date="2020-05" db="EMBL/GenBank/DDBJ databases">
        <title>Mycena genomes resolve the evolution of fungal bioluminescence.</title>
        <authorList>
            <person name="Tsai I.J."/>
        </authorList>
    </citation>
    <scope>NUCLEOTIDE SEQUENCE</scope>
    <source>
        <strain evidence="1">CCC161011</strain>
    </source>
</reference>
<keyword evidence="2" id="KW-1185">Reference proteome</keyword>
<dbReference type="OrthoDB" id="3255541at2759"/>
<evidence type="ECO:0000313" key="1">
    <source>
        <dbReference type="EMBL" id="KAF7356916.1"/>
    </source>
</evidence>
<name>A0A8H6YEM5_9AGAR</name>
<dbReference type="SUPFAM" id="SSF52047">
    <property type="entry name" value="RNI-like"/>
    <property type="match status" value="1"/>
</dbReference>
<evidence type="ECO:0008006" key="3">
    <source>
        <dbReference type="Google" id="ProtNLM"/>
    </source>
</evidence>
<dbReference type="Proteomes" id="UP000620124">
    <property type="component" value="Unassembled WGS sequence"/>
</dbReference>
<comment type="caution">
    <text evidence="1">The sequence shown here is derived from an EMBL/GenBank/DDBJ whole genome shotgun (WGS) entry which is preliminary data.</text>
</comment>
<accession>A0A8H6YEM5</accession>
<evidence type="ECO:0000313" key="2">
    <source>
        <dbReference type="Proteomes" id="UP000620124"/>
    </source>
</evidence>
<protein>
    <recommendedName>
        <fullName evidence="3">F-box domain-containing protein</fullName>
    </recommendedName>
</protein>
<proteinExistence type="predicted"/>
<organism evidence="1 2">
    <name type="scientific">Mycena venus</name>
    <dbReference type="NCBI Taxonomy" id="2733690"/>
    <lineage>
        <taxon>Eukaryota</taxon>
        <taxon>Fungi</taxon>
        <taxon>Dikarya</taxon>
        <taxon>Basidiomycota</taxon>
        <taxon>Agaricomycotina</taxon>
        <taxon>Agaricomycetes</taxon>
        <taxon>Agaricomycetidae</taxon>
        <taxon>Agaricales</taxon>
        <taxon>Marasmiineae</taxon>
        <taxon>Mycenaceae</taxon>
        <taxon>Mycena</taxon>
    </lineage>
</organism>